<organism evidence="2 3">
    <name type="scientific">Basidiobolus ranarum</name>
    <dbReference type="NCBI Taxonomy" id="34480"/>
    <lineage>
        <taxon>Eukaryota</taxon>
        <taxon>Fungi</taxon>
        <taxon>Fungi incertae sedis</taxon>
        <taxon>Zoopagomycota</taxon>
        <taxon>Entomophthoromycotina</taxon>
        <taxon>Basidiobolomycetes</taxon>
        <taxon>Basidiobolales</taxon>
        <taxon>Basidiobolaceae</taxon>
        <taxon>Basidiobolus</taxon>
    </lineage>
</organism>
<evidence type="ECO:0000256" key="1">
    <source>
        <dbReference type="SAM" id="MobiDB-lite"/>
    </source>
</evidence>
<protein>
    <submittedName>
        <fullName evidence="2">Uncharacterized protein</fullName>
    </submittedName>
</protein>
<keyword evidence="3" id="KW-1185">Reference proteome</keyword>
<accession>A0ABR2WAB0</accession>
<evidence type="ECO:0000313" key="3">
    <source>
        <dbReference type="Proteomes" id="UP001479436"/>
    </source>
</evidence>
<proteinExistence type="predicted"/>
<sequence length="248" mass="28494">MRNIPDQHLRKKSSLKKRLSSLFQNGDTKGLIVKPIDSPEHPINSTPTSCEESNTLEISADDTKMSYFSRNPILRFIKGISKPRNPSKDAYEIDEEEGADLPQLCDITFQQTEFLFRSEFSPLKQVYVDSMKKLQNSKMRPLHQLLLIHQTILKVNTTTFATGVHPLLLQRRLSERTILPKTVNRTSTQSGRHPLASSLKANSIPPPPPYYNDTFEIREMQPPMYHEQSIREDRADSLICNRTVQQMC</sequence>
<dbReference type="Proteomes" id="UP001479436">
    <property type="component" value="Unassembled WGS sequence"/>
</dbReference>
<gene>
    <name evidence="2" type="ORF">K7432_001030</name>
</gene>
<evidence type="ECO:0000313" key="2">
    <source>
        <dbReference type="EMBL" id="KAK9728489.1"/>
    </source>
</evidence>
<comment type="caution">
    <text evidence="2">The sequence shown here is derived from an EMBL/GenBank/DDBJ whole genome shotgun (WGS) entry which is preliminary data.</text>
</comment>
<feature type="region of interest" description="Disordered" evidence="1">
    <location>
        <begin position="184"/>
        <end position="205"/>
    </location>
</feature>
<dbReference type="EMBL" id="JASJQH010006896">
    <property type="protein sequence ID" value="KAK9728489.1"/>
    <property type="molecule type" value="Genomic_DNA"/>
</dbReference>
<reference evidence="2 3" key="1">
    <citation type="submission" date="2023-04" db="EMBL/GenBank/DDBJ databases">
        <title>Genome of Basidiobolus ranarum AG-B5.</title>
        <authorList>
            <person name="Stajich J.E."/>
            <person name="Carter-House D."/>
            <person name="Gryganskyi A."/>
        </authorList>
    </citation>
    <scope>NUCLEOTIDE SEQUENCE [LARGE SCALE GENOMIC DNA]</scope>
    <source>
        <strain evidence="2 3">AG-B5</strain>
    </source>
</reference>
<name>A0ABR2WAB0_9FUNG</name>